<keyword evidence="3" id="KW-0378">Hydrolase</keyword>
<feature type="domain" description="MPN" evidence="6">
    <location>
        <begin position="2"/>
        <end position="132"/>
    </location>
</feature>
<gene>
    <name evidence="7" type="ORF">SAMN05192561_12421</name>
</gene>
<dbReference type="GO" id="GO:0000502">
    <property type="term" value="C:proteasome complex"/>
    <property type="evidence" value="ECO:0007669"/>
    <property type="project" value="UniProtKB-KW"/>
</dbReference>
<dbReference type="Proteomes" id="UP000199215">
    <property type="component" value="Unassembled WGS sequence"/>
</dbReference>
<keyword evidence="8" id="KW-1185">Reference proteome</keyword>
<keyword evidence="5" id="KW-0482">Metalloprotease</keyword>
<dbReference type="EMBL" id="FNWU01000024">
    <property type="protein sequence ID" value="SEH66364.1"/>
    <property type="molecule type" value="Genomic_DNA"/>
</dbReference>
<keyword evidence="1" id="KW-0645">Protease</keyword>
<dbReference type="PANTHER" id="PTHR34858:SF1">
    <property type="entry name" value="CYSO-CYSTEINE PEPTIDASE"/>
    <property type="match status" value="1"/>
</dbReference>
<dbReference type="InterPro" id="IPR037518">
    <property type="entry name" value="MPN"/>
</dbReference>
<dbReference type="NCBIfam" id="NF041370">
    <property type="entry name" value="desamp_Halo"/>
    <property type="match status" value="1"/>
</dbReference>
<evidence type="ECO:0000256" key="1">
    <source>
        <dbReference type="ARBA" id="ARBA00022670"/>
    </source>
</evidence>
<dbReference type="Pfam" id="PF14464">
    <property type="entry name" value="Prok-JAB"/>
    <property type="match status" value="1"/>
</dbReference>
<dbReference type="OrthoDB" id="10589at2157"/>
<evidence type="ECO:0000313" key="8">
    <source>
        <dbReference type="Proteomes" id="UP000199215"/>
    </source>
</evidence>
<dbReference type="GO" id="GO:0006508">
    <property type="term" value="P:proteolysis"/>
    <property type="evidence" value="ECO:0007669"/>
    <property type="project" value="UniProtKB-KW"/>
</dbReference>
<evidence type="ECO:0000256" key="4">
    <source>
        <dbReference type="ARBA" id="ARBA00022833"/>
    </source>
</evidence>
<keyword evidence="2" id="KW-0479">Metal-binding</keyword>
<evidence type="ECO:0000256" key="5">
    <source>
        <dbReference type="ARBA" id="ARBA00023049"/>
    </source>
</evidence>
<dbReference type="InterPro" id="IPR053551">
    <property type="entry name" value="Metalloprotease_DSAMP"/>
</dbReference>
<accession>A0A1H6K4C1</accession>
<dbReference type="PANTHER" id="PTHR34858">
    <property type="entry name" value="CYSO-CYSTEINE PEPTIDASE"/>
    <property type="match status" value="1"/>
</dbReference>
<evidence type="ECO:0000259" key="6">
    <source>
        <dbReference type="PROSITE" id="PS50249"/>
    </source>
</evidence>
<dbReference type="Gene3D" id="3.40.140.10">
    <property type="entry name" value="Cytidine Deaminase, domain 2"/>
    <property type="match status" value="1"/>
</dbReference>
<evidence type="ECO:0000313" key="7">
    <source>
        <dbReference type="EMBL" id="SEH66364.1"/>
    </source>
</evidence>
<reference evidence="7 8" key="1">
    <citation type="submission" date="2016-10" db="EMBL/GenBank/DDBJ databases">
        <authorList>
            <person name="de Groot N.N."/>
        </authorList>
    </citation>
    <scope>NUCLEOTIDE SEQUENCE [LARGE SCALE GENOMIC DNA]</scope>
    <source>
        <strain evidence="7 8">IBRC-M10418</strain>
    </source>
</reference>
<organism evidence="7 8">
    <name type="scientific">Halopenitus malekzadehii</name>
    <dbReference type="NCBI Taxonomy" id="1267564"/>
    <lineage>
        <taxon>Archaea</taxon>
        <taxon>Methanobacteriati</taxon>
        <taxon>Methanobacteriota</taxon>
        <taxon>Stenosarchaea group</taxon>
        <taxon>Halobacteria</taxon>
        <taxon>Halobacteriales</taxon>
        <taxon>Haloferacaceae</taxon>
        <taxon>Halopenitus</taxon>
    </lineage>
</organism>
<dbReference type="GO" id="GO:0008235">
    <property type="term" value="F:metalloexopeptidase activity"/>
    <property type="evidence" value="ECO:0007669"/>
    <property type="project" value="TreeGrafter"/>
</dbReference>
<dbReference type="AlphaFoldDB" id="A0A1H6K4C1"/>
<sequence length="147" mass="16123">MIEFMRGAYDAVVTHAIEGREATEPVEVCGVLAGRIEADADRHVVTSTYRANNAAETPRTRYLIDPEEQFTILEAIEAADDEVIGFYHSHPTGPPHPSETDAVDATWSGRSYVICALDGQPFVGSWRWEGDDDGFRRETVAIVPGTG</sequence>
<dbReference type="SMART" id="SM00232">
    <property type="entry name" value="JAB_MPN"/>
    <property type="match status" value="1"/>
</dbReference>
<proteinExistence type="predicted"/>
<dbReference type="SUPFAM" id="SSF102712">
    <property type="entry name" value="JAB1/MPN domain"/>
    <property type="match status" value="1"/>
</dbReference>
<evidence type="ECO:0000256" key="3">
    <source>
        <dbReference type="ARBA" id="ARBA00022801"/>
    </source>
</evidence>
<dbReference type="STRING" id="1267564.SAMN05192561_12421"/>
<dbReference type="InterPro" id="IPR000555">
    <property type="entry name" value="JAMM/MPN+_dom"/>
</dbReference>
<keyword evidence="4" id="KW-0862">Zinc</keyword>
<evidence type="ECO:0000256" key="2">
    <source>
        <dbReference type="ARBA" id="ARBA00022723"/>
    </source>
</evidence>
<name>A0A1H6K4C1_9EURY</name>
<dbReference type="RefSeq" id="WP_092817960.1">
    <property type="nucleotide sequence ID" value="NZ_FNWU01000024.1"/>
</dbReference>
<dbReference type="CDD" id="cd08070">
    <property type="entry name" value="MPN_like"/>
    <property type="match status" value="1"/>
</dbReference>
<protein>
    <submittedName>
        <fullName evidence="7">Proteasome lid subunit RPN8/RPN11, contains Jab1/MPN metalloenzyme (JAMM) motif</fullName>
    </submittedName>
</protein>
<dbReference type="InterPro" id="IPR028090">
    <property type="entry name" value="JAB_dom_prok"/>
</dbReference>
<dbReference type="PROSITE" id="PS50249">
    <property type="entry name" value="MPN"/>
    <property type="match status" value="1"/>
</dbReference>
<dbReference type="GO" id="GO:0008270">
    <property type="term" value="F:zinc ion binding"/>
    <property type="evidence" value="ECO:0007669"/>
    <property type="project" value="TreeGrafter"/>
</dbReference>
<keyword evidence="7" id="KW-0647">Proteasome</keyword>
<dbReference type="InterPro" id="IPR051929">
    <property type="entry name" value="VirAsm_ModProt"/>
</dbReference>